<dbReference type="PANTHER" id="PTHR46890">
    <property type="entry name" value="NON-LTR RETROLELEMENT REVERSE TRANSCRIPTASE-LIKE PROTEIN-RELATED"/>
    <property type="match status" value="1"/>
</dbReference>
<reference evidence="2 3" key="1">
    <citation type="submission" date="2024-01" db="EMBL/GenBank/DDBJ databases">
        <title>The complete chloroplast genome sequence of Lithospermum erythrorhizon: insights into the phylogenetic relationship among Boraginaceae species and the maternal lineages of purple gromwells.</title>
        <authorList>
            <person name="Okada T."/>
            <person name="Watanabe K."/>
        </authorList>
    </citation>
    <scope>NUCLEOTIDE SEQUENCE [LARGE SCALE GENOMIC DNA]</scope>
</reference>
<evidence type="ECO:0000313" key="3">
    <source>
        <dbReference type="Proteomes" id="UP001454036"/>
    </source>
</evidence>
<evidence type="ECO:0000259" key="1">
    <source>
        <dbReference type="Pfam" id="PF00078"/>
    </source>
</evidence>
<dbReference type="EMBL" id="BAABME010002290">
    <property type="protein sequence ID" value="GAA0153979.1"/>
    <property type="molecule type" value="Genomic_DNA"/>
</dbReference>
<dbReference type="AlphaFoldDB" id="A0AAV3PQE0"/>
<proteinExistence type="predicted"/>
<evidence type="ECO:0000313" key="2">
    <source>
        <dbReference type="EMBL" id="GAA0153979.1"/>
    </source>
</evidence>
<dbReference type="InterPro" id="IPR052343">
    <property type="entry name" value="Retrotransposon-Effector_Assoc"/>
</dbReference>
<sequence>MGDFNDILAKEENNRREGNNLVRLRLDRSLPNGSWCLQFLKAAKRDARKLFEVLGLRRHTALDGELKAAYENDHFERELVNSLKRELDEAWMEEEKYWCQRAKYNHLKEGDRNTKFFHAMAMVQRRRNLLLGLNDSDGIWHEGGEAAEQIVLDYFEEIFKANDVCRPKRVSSMVDWRVTNEMNRQLTKVITKEEVKRAVFDMPVDKSPGPDGMKAYDRVEWLFLKAIMLKLGFCRLFVDWVMCLVSSVSYSFLINGAPRGSLRPSRGIRQGDLFSPYLFLLCAEGLTCLLGDAEERKPLIGIHVSREIPSISHILFVDDTMIFNRAGRDETMDIWRILQDYEVASRQMVNIGKCWASFSPRTGRNIRAEMQEVRDQGKYLGLPSQIGR</sequence>
<organism evidence="2 3">
    <name type="scientific">Lithospermum erythrorhizon</name>
    <name type="common">Purple gromwell</name>
    <name type="synonym">Lithospermum officinale var. erythrorhizon</name>
    <dbReference type="NCBI Taxonomy" id="34254"/>
    <lineage>
        <taxon>Eukaryota</taxon>
        <taxon>Viridiplantae</taxon>
        <taxon>Streptophyta</taxon>
        <taxon>Embryophyta</taxon>
        <taxon>Tracheophyta</taxon>
        <taxon>Spermatophyta</taxon>
        <taxon>Magnoliopsida</taxon>
        <taxon>eudicotyledons</taxon>
        <taxon>Gunneridae</taxon>
        <taxon>Pentapetalae</taxon>
        <taxon>asterids</taxon>
        <taxon>lamiids</taxon>
        <taxon>Boraginales</taxon>
        <taxon>Boraginaceae</taxon>
        <taxon>Boraginoideae</taxon>
        <taxon>Lithospermeae</taxon>
        <taxon>Lithospermum</taxon>
    </lineage>
</organism>
<keyword evidence="3" id="KW-1185">Reference proteome</keyword>
<dbReference type="Proteomes" id="UP001454036">
    <property type="component" value="Unassembled WGS sequence"/>
</dbReference>
<gene>
    <name evidence="2" type="ORF">LIER_12088</name>
</gene>
<protein>
    <recommendedName>
        <fullName evidence="1">Reverse transcriptase domain-containing protein</fullName>
    </recommendedName>
</protein>
<dbReference type="PANTHER" id="PTHR46890:SF48">
    <property type="entry name" value="RNA-DIRECTED DNA POLYMERASE"/>
    <property type="match status" value="1"/>
</dbReference>
<feature type="domain" description="Reverse transcriptase" evidence="1">
    <location>
        <begin position="211"/>
        <end position="382"/>
    </location>
</feature>
<name>A0AAV3PQE0_LITER</name>
<comment type="caution">
    <text evidence="2">The sequence shown here is derived from an EMBL/GenBank/DDBJ whole genome shotgun (WGS) entry which is preliminary data.</text>
</comment>
<accession>A0AAV3PQE0</accession>
<dbReference type="InterPro" id="IPR000477">
    <property type="entry name" value="RT_dom"/>
</dbReference>
<dbReference type="Pfam" id="PF00078">
    <property type="entry name" value="RVT_1"/>
    <property type="match status" value="1"/>
</dbReference>